<evidence type="ECO:0000256" key="7">
    <source>
        <dbReference type="ARBA" id="ARBA00023180"/>
    </source>
</evidence>
<keyword evidence="8" id="KW-0393">Immunoglobulin domain</keyword>
<evidence type="ECO:0000256" key="8">
    <source>
        <dbReference type="ARBA" id="ARBA00023319"/>
    </source>
</evidence>
<evidence type="ECO:0000256" key="3">
    <source>
        <dbReference type="ARBA" id="ARBA00022729"/>
    </source>
</evidence>
<dbReference type="CDD" id="cd00096">
    <property type="entry name" value="Ig"/>
    <property type="match status" value="1"/>
</dbReference>
<evidence type="ECO:0000313" key="13">
    <source>
        <dbReference type="Proteomes" id="UP000694386"/>
    </source>
</evidence>
<feature type="chain" id="PRO_5034224149" evidence="10">
    <location>
        <begin position="24"/>
        <end position="572"/>
    </location>
</feature>
<feature type="domain" description="Ig-like" evidence="11">
    <location>
        <begin position="197"/>
        <end position="284"/>
    </location>
</feature>
<dbReference type="PROSITE" id="PS50835">
    <property type="entry name" value="IG_LIKE"/>
    <property type="match status" value="4"/>
</dbReference>
<dbReference type="InterPro" id="IPR036179">
    <property type="entry name" value="Ig-like_dom_sf"/>
</dbReference>
<evidence type="ECO:0000256" key="1">
    <source>
        <dbReference type="ARBA" id="ARBA00004236"/>
    </source>
</evidence>
<dbReference type="Gene3D" id="2.60.40.10">
    <property type="entry name" value="Immunoglobulins"/>
    <property type="match status" value="5"/>
</dbReference>
<name>A0A8C2N3K6_CRIGR</name>
<dbReference type="GO" id="GO:0004888">
    <property type="term" value="F:transmembrane signaling receptor activity"/>
    <property type="evidence" value="ECO:0007669"/>
    <property type="project" value="TreeGrafter"/>
</dbReference>
<keyword evidence="7" id="KW-0325">Glycoprotein</keyword>
<keyword evidence="3 10" id="KW-0732">Signal</keyword>
<dbReference type="InterPro" id="IPR050488">
    <property type="entry name" value="Ig_Fc_receptor"/>
</dbReference>
<dbReference type="Pfam" id="PF13895">
    <property type="entry name" value="Ig_2"/>
    <property type="match status" value="1"/>
</dbReference>
<dbReference type="SMART" id="SM00409">
    <property type="entry name" value="IG"/>
    <property type="match status" value="5"/>
</dbReference>
<evidence type="ECO:0000256" key="5">
    <source>
        <dbReference type="ARBA" id="ARBA00023136"/>
    </source>
</evidence>
<keyword evidence="2" id="KW-1003">Cell membrane</keyword>
<evidence type="ECO:0000256" key="2">
    <source>
        <dbReference type="ARBA" id="ARBA00022475"/>
    </source>
</evidence>
<feature type="domain" description="Ig-like" evidence="11">
    <location>
        <begin position="388"/>
        <end position="473"/>
    </location>
</feature>
<keyword evidence="4" id="KW-0677">Repeat</keyword>
<dbReference type="GO" id="GO:0006955">
    <property type="term" value="P:immune response"/>
    <property type="evidence" value="ECO:0007669"/>
    <property type="project" value="TreeGrafter"/>
</dbReference>
<dbReference type="InterPro" id="IPR003598">
    <property type="entry name" value="Ig_sub2"/>
</dbReference>
<dbReference type="GO" id="GO:0051649">
    <property type="term" value="P:establishment of localization in cell"/>
    <property type="evidence" value="ECO:0007669"/>
    <property type="project" value="Ensembl"/>
</dbReference>
<dbReference type="PANTHER" id="PTHR11481">
    <property type="entry name" value="IMMUNOGLOBULIN FC RECEPTOR"/>
    <property type="match status" value="1"/>
</dbReference>
<feature type="domain" description="Ig-like" evidence="11">
    <location>
        <begin position="286"/>
        <end position="380"/>
    </location>
</feature>
<accession>A0A8C2N3K6</accession>
<dbReference type="AlphaFoldDB" id="A0A8C2N3K6"/>
<sequence length="572" mass="63582">MPPSVSPWVVFMSLWLALPVTHFLSSSETAPQSVISLEPPWTTFFQGETVILTCYRYDFNLPQKTKWYYGNREASGRIQKHTVTVRVSGVYQCQADDLLLSIRVHLNFHTGSLVLQAPPAIFEGDSVVLRCRTKKTVAQNTLIFYKNDVALKTHGQGSELHIHHENLRNNDEYYCTKKSVFPSSSNKVKIQVQELFPRPLLTARPSQPIDGSPVTLTCHIQLPAQRSHDQIQFCFFRNFQALGSGCSNSSEFHIPAIWTEDFPWYLCQAKTMNAQVIKQSLPLKIPVHRVFADFQTHIVPGSKLVPEGQLLLFNCSVKGVPGPIKFSWYKRDTMNKETKIPKSLGAEFKISTVNSSDSGDYFCEANNSRRSFVSQAVPITIKVPVSRPVLTLKVPGAQAVVGDVVELHCEALGGSPPILYHFYHQNVTLGSSLAPSGGRGSFNFSVTAEHSGNFFCEADNGRGPQRSDILALSVIDMIKNRSVPVVAGITGGLFVVAAAGVLFYCWFSRKAGGRPTSDDSRNPSYSEPQEPTYYNIPACIELQPVYNNGEDRGPLVSDLKFESPRPRCQMAE</sequence>
<dbReference type="SUPFAM" id="SSF48726">
    <property type="entry name" value="Immunoglobulin"/>
    <property type="match status" value="5"/>
</dbReference>
<evidence type="ECO:0000256" key="10">
    <source>
        <dbReference type="SAM" id="SignalP"/>
    </source>
</evidence>
<feature type="signal peptide" evidence="10">
    <location>
        <begin position="1"/>
        <end position="23"/>
    </location>
</feature>
<dbReference type="InterPro" id="IPR013783">
    <property type="entry name" value="Ig-like_fold"/>
</dbReference>
<evidence type="ECO:0000256" key="6">
    <source>
        <dbReference type="ARBA" id="ARBA00023157"/>
    </source>
</evidence>
<dbReference type="GO" id="GO:0050859">
    <property type="term" value="P:negative regulation of B cell receptor signaling pathway"/>
    <property type="evidence" value="ECO:0007669"/>
    <property type="project" value="Ensembl"/>
</dbReference>
<dbReference type="InterPro" id="IPR003599">
    <property type="entry name" value="Ig_sub"/>
</dbReference>
<keyword evidence="6" id="KW-1015">Disulfide bond</keyword>
<keyword evidence="5 9" id="KW-0472">Membrane</keyword>
<evidence type="ECO:0000256" key="4">
    <source>
        <dbReference type="ARBA" id="ARBA00022737"/>
    </source>
</evidence>
<dbReference type="GO" id="GO:0009897">
    <property type="term" value="C:external side of plasma membrane"/>
    <property type="evidence" value="ECO:0007669"/>
    <property type="project" value="TreeGrafter"/>
</dbReference>
<evidence type="ECO:0000259" key="11">
    <source>
        <dbReference type="PROSITE" id="PS50835"/>
    </source>
</evidence>
<proteinExistence type="predicted"/>
<reference evidence="12" key="1">
    <citation type="submission" date="2025-08" db="UniProtKB">
        <authorList>
            <consortium name="Ensembl"/>
        </authorList>
    </citation>
    <scope>IDENTIFICATION</scope>
</reference>
<protein>
    <submittedName>
        <fullName evidence="12">Fc receptor-like 5</fullName>
    </submittedName>
</protein>
<dbReference type="GO" id="GO:0051280">
    <property type="term" value="P:negative regulation of release of sequestered calcium ion into cytosol"/>
    <property type="evidence" value="ECO:0007669"/>
    <property type="project" value="Ensembl"/>
</dbReference>
<keyword evidence="9" id="KW-0812">Transmembrane</keyword>
<dbReference type="GO" id="GO:0050853">
    <property type="term" value="P:B cell receptor signaling pathway"/>
    <property type="evidence" value="ECO:0007669"/>
    <property type="project" value="Ensembl"/>
</dbReference>
<dbReference type="Pfam" id="PF13927">
    <property type="entry name" value="Ig_3"/>
    <property type="match status" value="1"/>
</dbReference>
<dbReference type="InterPro" id="IPR007110">
    <property type="entry name" value="Ig-like_dom"/>
</dbReference>
<comment type="subcellular location">
    <subcellularLocation>
        <location evidence="1">Cell membrane</location>
    </subcellularLocation>
</comment>
<dbReference type="FunFam" id="2.60.40.10:FF:000651">
    <property type="entry name" value="Fc receptor like 1"/>
    <property type="match status" value="1"/>
</dbReference>
<dbReference type="Ensembl" id="ENSCGRT00001032042.1">
    <property type="protein sequence ID" value="ENSCGRP00001027794.1"/>
    <property type="gene ID" value="ENSCGRG00001024696.1"/>
</dbReference>
<evidence type="ECO:0000313" key="12">
    <source>
        <dbReference type="Ensembl" id="ENSCGRP00001027794.1"/>
    </source>
</evidence>
<dbReference type="SMART" id="SM00408">
    <property type="entry name" value="IGc2"/>
    <property type="match status" value="3"/>
</dbReference>
<feature type="transmembrane region" description="Helical" evidence="9">
    <location>
        <begin position="485"/>
        <end position="507"/>
    </location>
</feature>
<keyword evidence="9" id="KW-1133">Transmembrane helix</keyword>
<dbReference type="Proteomes" id="UP000694386">
    <property type="component" value="Unplaced"/>
</dbReference>
<dbReference type="GO" id="GO:0051209">
    <property type="term" value="P:release of sequestered calcium ion into cytosol"/>
    <property type="evidence" value="ECO:0007669"/>
    <property type="project" value="Ensembl"/>
</dbReference>
<reference evidence="12" key="2">
    <citation type="submission" date="2025-09" db="UniProtKB">
        <authorList>
            <consortium name="Ensembl"/>
        </authorList>
    </citation>
    <scope>IDENTIFICATION</scope>
</reference>
<organism evidence="12 13">
    <name type="scientific">Cricetulus griseus</name>
    <name type="common">Chinese hamster</name>
    <name type="synonym">Cricetulus barabensis griseus</name>
    <dbReference type="NCBI Taxonomy" id="10029"/>
    <lineage>
        <taxon>Eukaryota</taxon>
        <taxon>Metazoa</taxon>
        <taxon>Chordata</taxon>
        <taxon>Craniata</taxon>
        <taxon>Vertebrata</taxon>
        <taxon>Euteleostomi</taxon>
        <taxon>Mammalia</taxon>
        <taxon>Eutheria</taxon>
        <taxon>Euarchontoglires</taxon>
        <taxon>Glires</taxon>
        <taxon>Rodentia</taxon>
        <taxon>Myomorpha</taxon>
        <taxon>Muroidea</taxon>
        <taxon>Cricetidae</taxon>
        <taxon>Cricetinae</taxon>
        <taxon>Cricetulus</taxon>
    </lineage>
</organism>
<dbReference type="PANTHER" id="PTHR11481:SF68">
    <property type="entry name" value="FC RECEPTOR-LIKE PROTEIN 5"/>
    <property type="match status" value="1"/>
</dbReference>
<dbReference type="FunFam" id="2.60.40.10:FF:000357">
    <property type="entry name" value="Fc receptor like 1"/>
    <property type="match status" value="1"/>
</dbReference>
<evidence type="ECO:0000256" key="9">
    <source>
        <dbReference type="SAM" id="Phobius"/>
    </source>
</evidence>
<feature type="domain" description="Ig-like" evidence="11">
    <location>
        <begin position="31"/>
        <end position="97"/>
    </location>
</feature>